<organism evidence="1">
    <name type="scientific">mine drainage metagenome</name>
    <dbReference type="NCBI Taxonomy" id="410659"/>
    <lineage>
        <taxon>unclassified sequences</taxon>
        <taxon>metagenomes</taxon>
        <taxon>ecological metagenomes</taxon>
    </lineage>
</organism>
<evidence type="ECO:0000313" key="1">
    <source>
        <dbReference type="EMBL" id="OIQ73147.1"/>
    </source>
</evidence>
<accession>A0A1J5Q6R8</accession>
<sequence>MAQQTLKPETLIDRKTAVRLCNLIGYHQTYGALAVADHRGDGPIRERFNRETWYKAGNVLDWIEQRLGCTIKTAVERGRLRLPVDADLVLWHDDLPVLTADIE</sequence>
<comment type="caution">
    <text evidence="1">The sequence shown here is derived from an EMBL/GenBank/DDBJ whole genome shotgun (WGS) entry which is preliminary data.</text>
</comment>
<dbReference type="EMBL" id="MLJW01002985">
    <property type="protein sequence ID" value="OIQ73147.1"/>
    <property type="molecule type" value="Genomic_DNA"/>
</dbReference>
<gene>
    <name evidence="1" type="ORF">GALL_452180</name>
</gene>
<name>A0A1J5Q6R8_9ZZZZ</name>
<protein>
    <submittedName>
        <fullName evidence="1">Uncharacterized protein</fullName>
    </submittedName>
</protein>
<reference evidence="1" key="1">
    <citation type="submission" date="2016-10" db="EMBL/GenBank/DDBJ databases">
        <title>Sequence of Gallionella enrichment culture.</title>
        <authorList>
            <person name="Poehlein A."/>
            <person name="Muehling M."/>
            <person name="Daniel R."/>
        </authorList>
    </citation>
    <scope>NUCLEOTIDE SEQUENCE</scope>
</reference>
<dbReference type="AlphaFoldDB" id="A0A1J5Q6R8"/>
<proteinExistence type="predicted"/>